<accession>A0A139SQU5</accession>
<feature type="transmembrane region" description="Helical" evidence="7">
    <location>
        <begin position="245"/>
        <end position="270"/>
    </location>
</feature>
<keyword evidence="6 7" id="KW-0472">Membrane</keyword>
<dbReference type="InterPro" id="IPR003439">
    <property type="entry name" value="ABC_transporter-like_ATP-bd"/>
</dbReference>
<dbReference type="PROSITE" id="PS50893">
    <property type="entry name" value="ABC_TRANSPORTER_2"/>
    <property type="match status" value="1"/>
</dbReference>
<dbReference type="InterPro" id="IPR003593">
    <property type="entry name" value="AAA+_ATPase"/>
</dbReference>
<feature type="domain" description="ABC transmembrane type-1" evidence="9">
    <location>
        <begin position="39"/>
        <end position="307"/>
    </location>
</feature>
<dbReference type="PANTHER" id="PTHR24221">
    <property type="entry name" value="ATP-BINDING CASSETTE SUB-FAMILY B"/>
    <property type="match status" value="1"/>
</dbReference>
<dbReference type="GO" id="GO:0034040">
    <property type="term" value="F:ATPase-coupled lipid transmembrane transporter activity"/>
    <property type="evidence" value="ECO:0007669"/>
    <property type="project" value="TreeGrafter"/>
</dbReference>
<evidence type="ECO:0000259" key="9">
    <source>
        <dbReference type="PROSITE" id="PS50929"/>
    </source>
</evidence>
<dbReference type="Pfam" id="PF00005">
    <property type="entry name" value="ABC_tran"/>
    <property type="match status" value="1"/>
</dbReference>
<dbReference type="PROSITE" id="PS00211">
    <property type="entry name" value="ABC_TRANSPORTER_1"/>
    <property type="match status" value="1"/>
</dbReference>
<keyword evidence="5 7" id="KW-1133">Transmembrane helix</keyword>
<protein>
    <submittedName>
        <fullName evidence="10">ABC transporter</fullName>
    </submittedName>
</protein>
<dbReference type="SUPFAM" id="SSF52540">
    <property type="entry name" value="P-loop containing nucleoside triphosphate hydrolases"/>
    <property type="match status" value="1"/>
</dbReference>
<reference evidence="10 11" key="1">
    <citation type="submission" date="2016-02" db="EMBL/GenBank/DDBJ databases">
        <authorList>
            <person name="Wen L."/>
            <person name="He K."/>
            <person name="Yang H."/>
        </authorList>
    </citation>
    <scope>NUCLEOTIDE SEQUENCE [LARGE SCALE GENOMIC DNA]</scope>
    <source>
        <strain evidence="10 11">CV41</strain>
    </source>
</reference>
<dbReference type="Proteomes" id="UP000071392">
    <property type="component" value="Unassembled WGS sequence"/>
</dbReference>
<dbReference type="AlphaFoldDB" id="A0A139SQU5"/>
<evidence type="ECO:0000256" key="6">
    <source>
        <dbReference type="ARBA" id="ARBA00023136"/>
    </source>
</evidence>
<dbReference type="PANTHER" id="PTHR24221:SF654">
    <property type="entry name" value="ATP-BINDING CASSETTE SUB-FAMILY B MEMBER 6"/>
    <property type="match status" value="1"/>
</dbReference>
<feature type="domain" description="ABC transporter" evidence="8">
    <location>
        <begin position="342"/>
        <end position="578"/>
    </location>
</feature>
<dbReference type="STRING" id="1548208.AXK12_02515"/>
<dbReference type="Pfam" id="PF00664">
    <property type="entry name" value="ABC_membrane"/>
    <property type="match status" value="1"/>
</dbReference>
<dbReference type="Gene3D" id="3.40.50.300">
    <property type="entry name" value="P-loop containing nucleotide triphosphate hydrolases"/>
    <property type="match status" value="1"/>
</dbReference>
<dbReference type="OrthoDB" id="9761126at2"/>
<keyword evidence="3" id="KW-0547">Nucleotide-binding</keyword>
<dbReference type="InterPro" id="IPR027417">
    <property type="entry name" value="P-loop_NTPase"/>
</dbReference>
<dbReference type="EMBL" id="LSZP01000017">
    <property type="protein sequence ID" value="KXU36979.1"/>
    <property type="molecule type" value="Genomic_DNA"/>
</dbReference>
<comment type="subcellular location">
    <subcellularLocation>
        <location evidence="1">Cell membrane</location>
        <topology evidence="1">Multi-pass membrane protein</topology>
    </subcellularLocation>
</comment>
<dbReference type="SUPFAM" id="SSF90123">
    <property type="entry name" value="ABC transporter transmembrane region"/>
    <property type="match status" value="1"/>
</dbReference>
<sequence>MRRFRPYLHYLRPARAQLALALAALCLYSAANGFGLPYLLPTVFGPIFDSEERSMELAQVARLALLVPALFLVRGIAGYLSAYLFQSIGTRILEAIRVDFFRKLQHLPLATLQRYPKGDLTSRAISDAQQVQATITSIASEGIKHPLSLIGALSYVVYAAITTEGLTLALVCMAIVPLSVFPVRYVGLKVLRRARQAQVQIGSISSLLTENLGAAREVRAFSLEAHATTRFAQASRLLLTAQMKIVKYSLALTPTIEVLSALGIAITLVFAYRTGITFSSLMGVLTALYLCYEPVKKLGALNADLSRGAAALDRLEPILREPLTLTDPAEPRTLPASPRGEITFDQVSFAYTPDARCPTLDRVSIKIPAGTTCALVGPSGGGKTTFVNLILRLHDIASGTIAIDGVDIRQLRLAELRRHIAIVSQEPVLFNDSIYNNLLLGRPDATRDEVLAAARAAHADEFIKTLPQGYDTPVGEHGALISGGQKQRIAIARAFLRDAPILILDEATSALDAQSEQAIQNALQHLVIGKTVLIIAHRFSTIRDASTILVLDQGRLVASGPHAELYANTPLYRSLYDRQTTLGNDAKA</sequence>
<keyword evidence="11" id="KW-1185">Reference proteome</keyword>
<feature type="transmembrane region" description="Helical" evidence="7">
    <location>
        <begin position="59"/>
        <end position="85"/>
    </location>
</feature>
<organism evidence="10 11">
    <name type="scientific">Cephaloticoccus capnophilus</name>
    <dbReference type="NCBI Taxonomy" id="1548208"/>
    <lineage>
        <taxon>Bacteria</taxon>
        <taxon>Pseudomonadati</taxon>
        <taxon>Verrucomicrobiota</taxon>
        <taxon>Opitutia</taxon>
        <taxon>Opitutales</taxon>
        <taxon>Opitutaceae</taxon>
        <taxon>Cephaloticoccus</taxon>
    </lineage>
</organism>
<dbReference type="InterPro" id="IPR017871">
    <property type="entry name" value="ABC_transporter-like_CS"/>
</dbReference>
<proteinExistence type="predicted"/>
<dbReference type="PROSITE" id="PS50929">
    <property type="entry name" value="ABC_TM1F"/>
    <property type="match status" value="1"/>
</dbReference>
<keyword evidence="2 7" id="KW-0812">Transmembrane</keyword>
<dbReference type="GO" id="GO:0140359">
    <property type="term" value="F:ABC-type transporter activity"/>
    <property type="evidence" value="ECO:0007669"/>
    <property type="project" value="InterPro"/>
</dbReference>
<evidence type="ECO:0000256" key="1">
    <source>
        <dbReference type="ARBA" id="ARBA00004651"/>
    </source>
</evidence>
<name>A0A139SQU5_9BACT</name>
<feature type="transmembrane region" description="Helical" evidence="7">
    <location>
        <begin position="145"/>
        <end position="161"/>
    </location>
</feature>
<dbReference type="GO" id="GO:0005886">
    <property type="term" value="C:plasma membrane"/>
    <property type="evidence" value="ECO:0007669"/>
    <property type="project" value="UniProtKB-SubCell"/>
</dbReference>
<dbReference type="InterPro" id="IPR036640">
    <property type="entry name" value="ABC1_TM_sf"/>
</dbReference>
<dbReference type="SMART" id="SM00382">
    <property type="entry name" value="AAA"/>
    <property type="match status" value="1"/>
</dbReference>
<feature type="transmembrane region" description="Helical" evidence="7">
    <location>
        <begin position="167"/>
        <end position="186"/>
    </location>
</feature>
<dbReference type="GO" id="GO:0016887">
    <property type="term" value="F:ATP hydrolysis activity"/>
    <property type="evidence" value="ECO:0007669"/>
    <property type="project" value="InterPro"/>
</dbReference>
<evidence type="ECO:0000256" key="5">
    <source>
        <dbReference type="ARBA" id="ARBA00022989"/>
    </source>
</evidence>
<gene>
    <name evidence="10" type="ORF">AXK12_02515</name>
</gene>
<evidence type="ECO:0000313" key="10">
    <source>
        <dbReference type="EMBL" id="KXU36979.1"/>
    </source>
</evidence>
<dbReference type="Gene3D" id="1.20.1560.10">
    <property type="entry name" value="ABC transporter type 1, transmembrane domain"/>
    <property type="match status" value="1"/>
</dbReference>
<evidence type="ECO:0000313" key="11">
    <source>
        <dbReference type="Proteomes" id="UP000071392"/>
    </source>
</evidence>
<dbReference type="InterPro" id="IPR011527">
    <property type="entry name" value="ABC1_TM_dom"/>
</dbReference>
<comment type="caution">
    <text evidence="10">The sequence shown here is derived from an EMBL/GenBank/DDBJ whole genome shotgun (WGS) entry which is preliminary data.</text>
</comment>
<keyword evidence="4" id="KW-0067">ATP-binding</keyword>
<dbReference type="FunFam" id="3.40.50.300:FF:000218">
    <property type="entry name" value="Multidrug ABC transporter ATP-binding protein"/>
    <property type="match status" value="1"/>
</dbReference>
<dbReference type="RefSeq" id="WP_068711087.1">
    <property type="nucleotide sequence ID" value="NZ_LSZP01000017.1"/>
</dbReference>
<evidence type="ECO:0000256" key="7">
    <source>
        <dbReference type="SAM" id="Phobius"/>
    </source>
</evidence>
<dbReference type="CDD" id="cd18552">
    <property type="entry name" value="ABC_6TM_MsbA_like"/>
    <property type="match status" value="1"/>
</dbReference>
<dbReference type="InterPro" id="IPR039421">
    <property type="entry name" value="Type_1_exporter"/>
</dbReference>
<evidence type="ECO:0000256" key="2">
    <source>
        <dbReference type="ARBA" id="ARBA00022692"/>
    </source>
</evidence>
<evidence type="ECO:0000256" key="4">
    <source>
        <dbReference type="ARBA" id="ARBA00022840"/>
    </source>
</evidence>
<evidence type="ECO:0000256" key="3">
    <source>
        <dbReference type="ARBA" id="ARBA00022741"/>
    </source>
</evidence>
<dbReference type="GO" id="GO:0005524">
    <property type="term" value="F:ATP binding"/>
    <property type="evidence" value="ECO:0007669"/>
    <property type="project" value="UniProtKB-KW"/>
</dbReference>
<evidence type="ECO:0000259" key="8">
    <source>
        <dbReference type="PROSITE" id="PS50893"/>
    </source>
</evidence>